<dbReference type="RefSeq" id="WP_100988395.1">
    <property type="nucleotide sequence ID" value="NZ_CP025096.1"/>
</dbReference>
<dbReference type="InterPro" id="IPR026444">
    <property type="entry name" value="Secre_tail"/>
</dbReference>
<protein>
    <recommendedName>
        <fullName evidence="1">Secretion system C-terminal sorting domain-containing protein</fullName>
    </recommendedName>
</protein>
<organism evidence="2 3">
    <name type="scientific">Spirosoma pollinicola</name>
    <dbReference type="NCBI Taxonomy" id="2057025"/>
    <lineage>
        <taxon>Bacteria</taxon>
        <taxon>Pseudomonadati</taxon>
        <taxon>Bacteroidota</taxon>
        <taxon>Cytophagia</taxon>
        <taxon>Cytophagales</taxon>
        <taxon>Cytophagaceae</taxon>
        <taxon>Spirosoma</taxon>
    </lineage>
</organism>
<feature type="domain" description="Secretion system C-terminal sorting" evidence="1">
    <location>
        <begin position="589"/>
        <end position="656"/>
    </location>
</feature>
<dbReference type="Proteomes" id="UP000232883">
    <property type="component" value="Chromosome"/>
</dbReference>
<dbReference type="Pfam" id="PF18962">
    <property type="entry name" value="Por_Secre_tail"/>
    <property type="match status" value="1"/>
</dbReference>
<accession>A0A2K8YYQ8</accession>
<dbReference type="OrthoDB" id="1488838at2"/>
<dbReference type="EMBL" id="CP025096">
    <property type="protein sequence ID" value="AUD02678.1"/>
    <property type="molecule type" value="Genomic_DNA"/>
</dbReference>
<name>A0A2K8YYQ8_9BACT</name>
<proteinExistence type="predicted"/>
<evidence type="ECO:0000313" key="2">
    <source>
        <dbReference type="EMBL" id="AUD02678.1"/>
    </source>
</evidence>
<sequence>MRIALFFQPYSPFSRRCVRSFLLVFFVLSYSLSRAQAPLKLPFFEDFSTASGRPGFDQPNPIRWKPGGGVYINNTMAINQPTVNVATFDGLGANGRPYVQNTPLAQGYTDTLTSNSIDLSGIASADINSVYMSFYWQAKGLGELPDPSVIQISQPDTTNLLPGAVTRPYDKTLVVNGVTKIVHIDTLVIQPGDSLTLQFIGVDGTWTNVWYQMGGQSDSLFRQVLVQVKPSYFHAKFAFRFRSFGRESGPFDTWHIDYIYLNRGRSATDKTIQDVGARKQLTPFFKQYTAMPLSQYLVNPTLATADSVTTDVNNLGGLIFTTFNFTVRDDVSGQLLQNDPQTATVATLPLRPQQKTAKPTPIKSFGSATKALLRYKIDVRTADNNTISPIPGIDFRQNDTISAVAALDNYYAYDDGSWEYAQQIRQREQVAVRFILSKPDAIGGVKACIVPFTTNQSGQPFVISVYNNRAGKPGTAIYQQSFSTQYPTSRNEFVEFKFTKSVSVKDTFYVGYQQISNADTSLLRLGFDKNSPFGSQIFYNGGSNWDQNLASASLNIHGAFMLRPVMGAKPDTIVTAIPEPEPLAPLQTYPNPTTGLIRWGNLPLTQLDVTSSTGRLLLTLEPSRGQQTLDLSYLPDGLYLIRLFADKRSVVQKLIIQH</sequence>
<dbReference type="NCBIfam" id="TIGR04183">
    <property type="entry name" value="Por_Secre_tail"/>
    <property type="match status" value="1"/>
</dbReference>
<reference evidence="2 3" key="1">
    <citation type="submission" date="2017-11" db="EMBL/GenBank/DDBJ databases">
        <title>Taxonomic description and genome sequences of Spirosoma HA7 sp. nov., isolated from pollen microhabitat of Corylus avellana.</title>
        <authorList>
            <person name="Ambika Manirajan B."/>
            <person name="Suarez C."/>
            <person name="Ratering S."/>
            <person name="Geissler-Plaum R."/>
            <person name="Cardinale M."/>
            <person name="Sylvia S."/>
        </authorList>
    </citation>
    <scope>NUCLEOTIDE SEQUENCE [LARGE SCALE GENOMIC DNA]</scope>
    <source>
        <strain evidence="2 3">HA7</strain>
    </source>
</reference>
<evidence type="ECO:0000259" key="1">
    <source>
        <dbReference type="Pfam" id="PF18962"/>
    </source>
</evidence>
<gene>
    <name evidence="2" type="ORF">CWM47_13025</name>
</gene>
<keyword evidence="3" id="KW-1185">Reference proteome</keyword>
<evidence type="ECO:0000313" key="3">
    <source>
        <dbReference type="Proteomes" id="UP000232883"/>
    </source>
</evidence>
<dbReference type="AlphaFoldDB" id="A0A2K8YYQ8"/>
<dbReference type="KEGG" id="spir:CWM47_13025"/>